<reference evidence="1" key="1">
    <citation type="submission" date="2023-04" db="EMBL/GenBank/DDBJ databases">
        <authorList>
            <person name="Vijverberg K."/>
            <person name="Xiong W."/>
            <person name="Schranz E."/>
        </authorList>
    </citation>
    <scope>NUCLEOTIDE SEQUENCE</scope>
</reference>
<evidence type="ECO:0000313" key="2">
    <source>
        <dbReference type="Proteomes" id="UP001177003"/>
    </source>
</evidence>
<accession>A0AA36A6V2</accession>
<keyword evidence="2" id="KW-1185">Reference proteome</keyword>
<name>A0AA36A6V2_LACSI</name>
<sequence length="177" mass="19279">MRGEASDSEVERQVLVGQNYIVTCEKAALEDQVATLGNRSEQLEDQVSSLVWEKDVLVSKLARCKRQLACARVDGAVARGNLLWMLEKGVVCIIDKVIESAKFANGIWDVCEACEALGFEKGKRMGGRSASAGEPKVPDPGCVARRAEKVDVALSSLAETYFVGLFCLGELDYDGFR</sequence>
<evidence type="ECO:0000313" key="1">
    <source>
        <dbReference type="EMBL" id="CAI9304357.1"/>
    </source>
</evidence>
<dbReference type="Proteomes" id="UP001177003">
    <property type="component" value="Chromosome 9"/>
</dbReference>
<dbReference type="EMBL" id="OX465085">
    <property type="protein sequence ID" value="CAI9304357.1"/>
    <property type="molecule type" value="Genomic_DNA"/>
</dbReference>
<organism evidence="1 2">
    <name type="scientific">Lactuca saligna</name>
    <name type="common">Willowleaf lettuce</name>
    <dbReference type="NCBI Taxonomy" id="75948"/>
    <lineage>
        <taxon>Eukaryota</taxon>
        <taxon>Viridiplantae</taxon>
        <taxon>Streptophyta</taxon>
        <taxon>Embryophyta</taxon>
        <taxon>Tracheophyta</taxon>
        <taxon>Spermatophyta</taxon>
        <taxon>Magnoliopsida</taxon>
        <taxon>eudicotyledons</taxon>
        <taxon>Gunneridae</taxon>
        <taxon>Pentapetalae</taxon>
        <taxon>asterids</taxon>
        <taxon>campanulids</taxon>
        <taxon>Asterales</taxon>
        <taxon>Asteraceae</taxon>
        <taxon>Cichorioideae</taxon>
        <taxon>Cichorieae</taxon>
        <taxon>Lactucinae</taxon>
        <taxon>Lactuca</taxon>
    </lineage>
</organism>
<protein>
    <submittedName>
        <fullName evidence="1">Uncharacterized protein</fullName>
    </submittedName>
</protein>
<proteinExistence type="predicted"/>
<dbReference type="AlphaFoldDB" id="A0AA36A6V2"/>
<gene>
    <name evidence="1" type="ORF">LSALG_LOCUS42738</name>
</gene>